<gene>
    <name evidence="5" type="ordered locus">Cfla_0762</name>
</gene>
<dbReference type="Proteomes" id="UP000000849">
    <property type="component" value="Chromosome"/>
</dbReference>
<dbReference type="Pfam" id="PF13692">
    <property type="entry name" value="Glyco_trans_1_4"/>
    <property type="match status" value="1"/>
</dbReference>
<reference evidence="5 6" key="1">
    <citation type="journal article" date="2010" name="Stand. Genomic Sci.">
        <title>Complete genome sequence of Cellulomonas flavigena type strain (134).</title>
        <authorList>
            <person name="Abt B."/>
            <person name="Foster B."/>
            <person name="Lapidus A."/>
            <person name="Clum A."/>
            <person name="Sun H."/>
            <person name="Pukall R."/>
            <person name="Lucas S."/>
            <person name="Glavina Del Rio T."/>
            <person name="Nolan M."/>
            <person name="Tice H."/>
            <person name="Cheng J.F."/>
            <person name="Pitluck S."/>
            <person name="Liolios K."/>
            <person name="Ivanova N."/>
            <person name="Mavromatis K."/>
            <person name="Ovchinnikova G."/>
            <person name="Pati A."/>
            <person name="Goodwin L."/>
            <person name="Chen A."/>
            <person name="Palaniappan K."/>
            <person name="Land M."/>
            <person name="Hauser L."/>
            <person name="Chang Y.J."/>
            <person name="Jeffries C.D."/>
            <person name="Rohde M."/>
            <person name="Goker M."/>
            <person name="Woyke T."/>
            <person name="Bristow J."/>
            <person name="Eisen J.A."/>
            <person name="Markowitz V."/>
            <person name="Hugenholtz P."/>
            <person name="Kyrpides N.C."/>
            <person name="Klenk H.P."/>
        </authorList>
    </citation>
    <scope>NUCLEOTIDE SEQUENCE [LARGE SCALE GENOMIC DNA]</scope>
    <source>
        <strain evidence="6">ATCC 482 / DSM 20109 / BCRC 11376 / JCM 18109 / NBRC 3775 / NCIMB 8073 / NRS 134</strain>
    </source>
</reference>
<dbReference type="Pfam" id="PF13579">
    <property type="entry name" value="Glyco_trans_4_4"/>
    <property type="match status" value="1"/>
</dbReference>
<evidence type="ECO:0000256" key="2">
    <source>
        <dbReference type="ARBA" id="ARBA00022676"/>
    </source>
</evidence>
<dbReference type="STRING" id="446466.Cfla_0762"/>
<sequence length="418" mass="44737">MTADNPMRLTVITQYYVPEPSRTPTSITRGLAARGHRVRVVTGFPNYPTGRLYDGYRQSLTHVERDDAGLQVRRVPLVTSHSSNGLTRALNYLSFMVSGLLATRFARGSDVTYVYASQPTGALAALVWRIARGTPYVIHVQDLWPDSITASGMLPSRMSKVVGAVINRALRPLYSFAAAVVVISPYMRDALIARGIDPGKLHVVFNWSPDETPCASRAPSDAAGCTVTYAGNLGSAQGLDTAVQAARIVADELPGFRLLFVGSGTMESELRRLADGLECVEFRGRVPADKMPEIYAETSFQLVILRPTGDLAGAVPSKLQASLSAGMPVICSAPGSAPEIVRSAAAGFTASPGNVEELAEAYRRAYACSSSDHAAYARNARAYYTEHLSSTVGLAKLEALLSSAIKSTARRAHSPQEA</sequence>
<evidence type="ECO:0000256" key="3">
    <source>
        <dbReference type="ARBA" id="ARBA00022679"/>
    </source>
</evidence>
<evidence type="ECO:0000256" key="1">
    <source>
        <dbReference type="ARBA" id="ARBA00021292"/>
    </source>
</evidence>
<dbReference type="PANTHER" id="PTHR45947">
    <property type="entry name" value="SULFOQUINOVOSYL TRANSFERASE SQD2"/>
    <property type="match status" value="1"/>
</dbReference>
<dbReference type="CDD" id="cd03794">
    <property type="entry name" value="GT4_WbuB-like"/>
    <property type="match status" value="1"/>
</dbReference>
<keyword evidence="6" id="KW-1185">Reference proteome</keyword>
<dbReference type="KEGG" id="cfl:Cfla_0762"/>
<dbReference type="Gene3D" id="3.40.50.2000">
    <property type="entry name" value="Glycogen Phosphorylase B"/>
    <property type="match status" value="2"/>
</dbReference>
<dbReference type="CAZy" id="GT4">
    <property type="family name" value="Glycosyltransferase Family 4"/>
</dbReference>
<keyword evidence="2" id="KW-0328">Glycosyltransferase</keyword>
<dbReference type="SUPFAM" id="SSF53756">
    <property type="entry name" value="UDP-Glycosyltransferase/glycogen phosphorylase"/>
    <property type="match status" value="1"/>
</dbReference>
<keyword evidence="3 5" id="KW-0808">Transferase</keyword>
<dbReference type="OrthoDB" id="9801573at2"/>
<name>D5UJF0_CELFN</name>
<feature type="domain" description="Glycosyltransferase subfamily 4-like N-terminal" evidence="4">
    <location>
        <begin position="25"/>
        <end position="207"/>
    </location>
</feature>
<protein>
    <recommendedName>
        <fullName evidence="1">D-inositol 3-phosphate glycosyltransferase</fullName>
    </recommendedName>
</protein>
<dbReference type="GO" id="GO:0016758">
    <property type="term" value="F:hexosyltransferase activity"/>
    <property type="evidence" value="ECO:0007669"/>
    <property type="project" value="TreeGrafter"/>
</dbReference>
<dbReference type="PANTHER" id="PTHR45947:SF3">
    <property type="entry name" value="SULFOQUINOVOSYL TRANSFERASE SQD2"/>
    <property type="match status" value="1"/>
</dbReference>
<dbReference type="AlphaFoldDB" id="D5UJF0"/>
<evidence type="ECO:0000313" key="6">
    <source>
        <dbReference type="Proteomes" id="UP000000849"/>
    </source>
</evidence>
<accession>D5UJF0</accession>
<evidence type="ECO:0000259" key="4">
    <source>
        <dbReference type="Pfam" id="PF13579"/>
    </source>
</evidence>
<dbReference type="HOGENOM" id="CLU_009583_11_2_11"/>
<dbReference type="GO" id="GO:1901137">
    <property type="term" value="P:carbohydrate derivative biosynthetic process"/>
    <property type="evidence" value="ECO:0007669"/>
    <property type="project" value="UniProtKB-ARBA"/>
</dbReference>
<dbReference type="InterPro" id="IPR050194">
    <property type="entry name" value="Glycosyltransferase_grp1"/>
</dbReference>
<organism evidence="5 6">
    <name type="scientific">Cellulomonas flavigena (strain ATCC 482 / DSM 20109 / BCRC 11376 / JCM 18109 / NBRC 3775 / NCIMB 8073 / NRS 134)</name>
    <dbReference type="NCBI Taxonomy" id="446466"/>
    <lineage>
        <taxon>Bacteria</taxon>
        <taxon>Bacillati</taxon>
        <taxon>Actinomycetota</taxon>
        <taxon>Actinomycetes</taxon>
        <taxon>Micrococcales</taxon>
        <taxon>Cellulomonadaceae</taxon>
        <taxon>Cellulomonas</taxon>
    </lineage>
</organism>
<dbReference type="InterPro" id="IPR028098">
    <property type="entry name" value="Glyco_trans_4-like_N"/>
</dbReference>
<evidence type="ECO:0000313" key="5">
    <source>
        <dbReference type="EMBL" id="ADG73673.1"/>
    </source>
</evidence>
<dbReference type="EMBL" id="CP001964">
    <property type="protein sequence ID" value="ADG73673.1"/>
    <property type="molecule type" value="Genomic_DNA"/>
</dbReference>
<dbReference type="eggNOG" id="COG0438">
    <property type="taxonomic scope" value="Bacteria"/>
</dbReference>
<proteinExistence type="predicted"/>